<reference evidence="2" key="1">
    <citation type="submission" date="2016-11" db="EMBL/GenBank/DDBJ databases">
        <authorList>
            <person name="Varghese N."/>
            <person name="Submissions S."/>
        </authorList>
    </citation>
    <scope>NUCLEOTIDE SEQUENCE [LARGE SCALE GENOMIC DNA]</scope>
    <source>
        <strain evidence="2">UWOS</strain>
    </source>
</reference>
<sequence>MKKFSSNARITELDALSNAVIRIYQANKEVAHDAFLKSVMDEIVGISANLTSAIGQDRILSGLEDADTVRDLAVKKLGTALAGYAVLPIEAKKGAAEKLLAIFNKYGKQIAKANYASESSLIESMLEDFGKEGVTECIQELCGIPEMIAEIRTSQDNFVQVNDAYTANSVNKSASASSFKKMLFFAINDKLLPYLSAMQLANAKAYGQMASKVECEIARVNEIVNKRKKTATPKNPTEKTAE</sequence>
<evidence type="ECO:0000313" key="1">
    <source>
        <dbReference type="EMBL" id="SHL13945.1"/>
    </source>
</evidence>
<protein>
    <submittedName>
        <fullName evidence="1">Uncharacterized protein</fullName>
    </submittedName>
</protein>
<dbReference type="Proteomes" id="UP000184275">
    <property type="component" value="Unassembled WGS sequence"/>
</dbReference>
<dbReference type="Pfam" id="PF19775">
    <property type="entry name" value="DUF6261"/>
    <property type="match status" value="1"/>
</dbReference>
<dbReference type="AlphaFoldDB" id="A0A1M6Y7F0"/>
<organism evidence="1 2">
    <name type="scientific">Fibrobacter intestinalis</name>
    <dbReference type="NCBI Taxonomy" id="28122"/>
    <lineage>
        <taxon>Bacteria</taxon>
        <taxon>Pseudomonadati</taxon>
        <taxon>Fibrobacterota</taxon>
        <taxon>Fibrobacteria</taxon>
        <taxon>Fibrobacterales</taxon>
        <taxon>Fibrobacteraceae</taxon>
        <taxon>Fibrobacter</taxon>
    </lineage>
</organism>
<keyword evidence="2" id="KW-1185">Reference proteome</keyword>
<gene>
    <name evidence="1" type="ORF">SAMN05720469_13816</name>
</gene>
<dbReference type="EMBL" id="FRAW01000038">
    <property type="protein sequence ID" value="SHL13945.1"/>
    <property type="molecule type" value="Genomic_DNA"/>
</dbReference>
<dbReference type="InterPro" id="IPR046228">
    <property type="entry name" value="DUF6261"/>
</dbReference>
<name>A0A1M6Y7F0_9BACT</name>
<accession>A0A1M6Y7F0</accession>
<evidence type="ECO:0000313" key="2">
    <source>
        <dbReference type="Proteomes" id="UP000184275"/>
    </source>
</evidence>
<dbReference type="RefSeq" id="WP_073306002.1">
    <property type="nucleotide sequence ID" value="NZ_FRAW01000038.1"/>
</dbReference>
<proteinExistence type="predicted"/>